<dbReference type="AlphaFoldDB" id="A0AAV7YQK6"/>
<sequence>METSSAFEEIFPKLPELELMKSKWGELKKFPDRVRMLLKVLPESIRGMEERHLDSAFIKKLQDDKELEGAPETIEFHRSCITLLSFLTKRQKRSIERGLASFIKRTYNLHNVKPHSRGWIIYGQKSFSGTLSNETNEKCETNKVNKTKKALTSNKTNNPNNTTSKKKETNQNSQPKTENNLNKIQSIRKQESSFQNRRKRKTRLKEKERSTSHKKQKKIQNTKKKKKKNNKKTKTFQISNTLPLHTNVHKQSDFENNQLFSSKQLDQKRQILTNPNLVQPELDYPFDNLQQKATILIEFWPKIETKEDSWFWEFERRFPSDWN</sequence>
<comment type="caution">
    <text evidence="2">The sequence shown here is derived from an EMBL/GenBank/DDBJ whole genome shotgun (WGS) entry which is preliminary data.</text>
</comment>
<evidence type="ECO:0000313" key="2">
    <source>
        <dbReference type="EMBL" id="KAJ3429963.1"/>
    </source>
</evidence>
<dbReference type="Proteomes" id="UP001146793">
    <property type="component" value="Unassembled WGS sequence"/>
</dbReference>
<gene>
    <name evidence="2" type="ORF">M0812_22963</name>
</gene>
<evidence type="ECO:0000256" key="1">
    <source>
        <dbReference type="SAM" id="MobiDB-lite"/>
    </source>
</evidence>
<feature type="compositionally biased region" description="Low complexity" evidence="1">
    <location>
        <begin position="152"/>
        <end position="163"/>
    </location>
</feature>
<feature type="compositionally biased region" description="Basic residues" evidence="1">
    <location>
        <begin position="212"/>
        <end position="234"/>
    </location>
</feature>
<feature type="region of interest" description="Disordered" evidence="1">
    <location>
        <begin position="138"/>
        <end position="234"/>
    </location>
</feature>
<feature type="compositionally biased region" description="Polar residues" evidence="1">
    <location>
        <begin position="174"/>
        <end position="195"/>
    </location>
</feature>
<organism evidence="2 3">
    <name type="scientific">Anaeramoeba flamelloides</name>
    <dbReference type="NCBI Taxonomy" id="1746091"/>
    <lineage>
        <taxon>Eukaryota</taxon>
        <taxon>Metamonada</taxon>
        <taxon>Anaeramoebidae</taxon>
        <taxon>Anaeramoeba</taxon>
    </lineage>
</organism>
<dbReference type="EMBL" id="JANTQA010000051">
    <property type="protein sequence ID" value="KAJ3429963.1"/>
    <property type="molecule type" value="Genomic_DNA"/>
</dbReference>
<protein>
    <submittedName>
        <fullName evidence="2">Uncharacterized protein</fullName>
    </submittedName>
</protein>
<accession>A0AAV7YQK6</accession>
<proteinExistence type="predicted"/>
<evidence type="ECO:0000313" key="3">
    <source>
        <dbReference type="Proteomes" id="UP001146793"/>
    </source>
</evidence>
<reference evidence="2" key="1">
    <citation type="submission" date="2022-08" db="EMBL/GenBank/DDBJ databases">
        <title>Novel sulphate-reducing endosymbionts in the free-living metamonad Anaeramoeba.</title>
        <authorList>
            <person name="Jerlstrom-Hultqvist J."/>
            <person name="Cepicka I."/>
            <person name="Gallot-Lavallee L."/>
            <person name="Salas-Leiva D."/>
            <person name="Curtis B.A."/>
            <person name="Zahonova K."/>
            <person name="Pipaliya S."/>
            <person name="Dacks J."/>
            <person name="Roger A.J."/>
        </authorList>
    </citation>
    <scope>NUCLEOTIDE SEQUENCE</scope>
    <source>
        <strain evidence="2">Busselton2</strain>
    </source>
</reference>
<name>A0AAV7YQK6_9EUKA</name>